<dbReference type="InterPro" id="IPR036388">
    <property type="entry name" value="WH-like_DNA-bd_sf"/>
</dbReference>
<dbReference type="InterPro" id="IPR013225">
    <property type="entry name" value="PaaX_C"/>
</dbReference>
<dbReference type="PIRSF" id="PIRSF020623">
    <property type="entry name" value="PaaX"/>
    <property type="match status" value="1"/>
</dbReference>
<dbReference type="EMBL" id="VLLB01000003">
    <property type="protein sequence ID" value="TWI66254.1"/>
    <property type="molecule type" value="Genomic_DNA"/>
</dbReference>
<evidence type="ECO:0000259" key="1">
    <source>
        <dbReference type="Pfam" id="PF07848"/>
    </source>
</evidence>
<feature type="domain" description="Transcriptional repressor PaaX-like N-terminal" evidence="1">
    <location>
        <begin position="29"/>
        <end position="96"/>
    </location>
</feature>
<accession>A0A562RCF8</accession>
<dbReference type="Proteomes" id="UP000318431">
    <property type="component" value="Unassembled WGS sequence"/>
</dbReference>
<dbReference type="InterPro" id="IPR011965">
    <property type="entry name" value="PaaX_trns_reg"/>
</dbReference>
<evidence type="ECO:0000259" key="2">
    <source>
        <dbReference type="Pfam" id="PF08223"/>
    </source>
</evidence>
<dbReference type="AlphaFoldDB" id="A0A562RCF8"/>
<dbReference type="Pfam" id="PF07848">
    <property type="entry name" value="PaaX"/>
    <property type="match status" value="1"/>
</dbReference>
<sequence>MRIWSGYNGGMNTVLNEWIERCLAEEPPRSKSLVMTIFGDAIVPHGGLAWLGSLIELLAPFGVNDRLLRTSVFRLAQEGWLESQRDGRRSQYTVAAEAQPRLARAFRRIYTAPHAHWQGSWTFVLGTDGMTTAERATLRKELLWEGYSVVAPGIAGHPAADAEALDALLGRLALRGKVYVVQAAQLPGVQGKPLADLVAEGWDLRDIVAGYEHFIARFAPLRGLLGQALPAEQAFIVRTLLIHEYRRVQLHDPQLPMELLPPSWPGAAAYELARELYLATWAAAEEHIFATLQREDPATPPLASAFHERFGGLG</sequence>
<feature type="domain" description="Transcriptional repressor PaaX-like C-terminal" evidence="2">
    <location>
        <begin position="202"/>
        <end position="288"/>
    </location>
</feature>
<dbReference type="Gene3D" id="1.10.10.10">
    <property type="entry name" value="Winged helix-like DNA-binding domain superfamily/Winged helix DNA-binding domain"/>
    <property type="match status" value="1"/>
</dbReference>
<reference evidence="3 4" key="1">
    <citation type="journal article" date="2015" name="Stand. Genomic Sci.">
        <title>Genomic Encyclopedia of Bacterial and Archaeal Type Strains, Phase III: the genomes of soil and plant-associated and newly described type strains.</title>
        <authorList>
            <person name="Whitman W.B."/>
            <person name="Woyke T."/>
            <person name="Klenk H.P."/>
            <person name="Zhou Y."/>
            <person name="Lilburn T.G."/>
            <person name="Beck B.J."/>
            <person name="De Vos P."/>
            <person name="Vandamme P."/>
            <person name="Eisen J.A."/>
            <person name="Garrity G."/>
            <person name="Hugenholtz P."/>
            <person name="Kyrpides N.C."/>
        </authorList>
    </citation>
    <scope>NUCLEOTIDE SEQUENCE [LARGE SCALE GENOMIC DNA]</scope>
    <source>
        <strain evidence="3 4">CGMCC 1.10822</strain>
    </source>
</reference>
<dbReference type="PANTHER" id="PTHR30319">
    <property type="entry name" value="PHENYLACETIC ACID REGULATOR-RELATED TRANSCRIPTIONAL REPRESSOR"/>
    <property type="match status" value="1"/>
</dbReference>
<protein>
    <submittedName>
        <fullName evidence="3">PaaX family transcriptional regulator</fullName>
    </submittedName>
</protein>
<organism evidence="3 4">
    <name type="scientific">Pseudoduganella lurida</name>
    <dbReference type="NCBI Taxonomy" id="1036180"/>
    <lineage>
        <taxon>Bacteria</taxon>
        <taxon>Pseudomonadati</taxon>
        <taxon>Pseudomonadota</taxon>
        <taxon>Betaproteobacteria</taxon>
        <taxon>Burkholderiales</taxon>
        <taxon>Oxalobacteraceae</taxon>
        <taxon>Telluria group</taxon>
        <taxon>Pseudoduganella</taxon>
    </lineage>
</organism>
<proteinExistence type="predicted"/>
<evidence type="ECO:0000313" key="4">
    <source>
        <dbReference type="Proteomes" id="UP000318431"/>
    </source>
</evidence>
<dbReference type="PANTHER" id="PTHR30319:SF1">
    <property type="entry name" value="TRANSCRIPTIONAL REPRESSOR PAAX"/>
    <property type="match status" value="1"/>
</dbReference>
<keyword evidence="4" id="KW-1185">Reference proteome</keyword>
<comment type="caution">
    <text evidence="3">The sequence shown here is derived from an EMBL/GenBank/DDBJ whole genome shotgun (WGS) entry which is preliminary data.</text>
</comment>
<evidence type="ECO:0000313" key="3">
    <source>
        <dbReference type="EMBL" id="TWI66254.1"/>
    </source>
</evidence>
<name>A0A562RCF8_9BURK</name>
<gene>
    <name evidence="3" type="ORF">IP91_02066</name>
</gene>
<dbReference type="NCBIfam" id="TIGR02277">
    <property type="entry name" value="PaaX_trns_reg"/>
    <property type="match status" value="1"/>
</dbReference>
<dbReference type="Pfam" id="PF08223">
    <property type="entry name" value="PaaX_C"/>
    <property type="match status" value="1"/>
</dbReference>
<dbReference type="GO" id="GO:0006351">
    <property type="term" value="P:DNA-templated transcription"/>
    <property type="evidence" value="ECO:0007669"/>
    <property type="project" value="InterPro"/>
</dbReference>
<dbReference type="Gene3D" id="1.20.58.1460">
    <property type="match status" value="1"/>
</dbReference>
<dbReference type="InterPro" id="IPR012906">
    <property type="entry name" value="PaaX-like_N"/>
</dbReference>